<dbReference type="eggNOG" id="COG0665">
    <property type="taxonomic scope" value="Bacteria"/>
</dbReference>
<feature type="binding site" evidence="2">
    <location>
        <position position="187"/>
    </location>
    <ligand>
        <name>FAD</name>
        <dbReference type="ChEBI" id="CHEBI:57692"/>
    </ligand>
</feature>
<feature type="active site" evidence="1">
    <location>
        <position position="80"/>
    </location>
</feature>
<dbReference type="STRING" id="498211.CJA_2713"/>
<dbReference type="Gene3D" id="3.50.50.60">
    <property type="entry name" value="FAD/NAD(P)-binding domain"/>
    <property type="match status" value="1"/>
</dbReference>
<evidence type="ECO:0000256" key="2">
    <source>
        <dbReference type="PIRSR" id="PIRSR011396-2"/>
    </source>
</evidence>
<dbReference type="SUPFAM" id="SSF51905">
    <property type="entry name" value="FAD/NAD(P)-binding domain"/>
    <property type="match status" value="1"/>
</dbReference>
<dbReference type="GO" id="GO:0004497">
    <property type="term" value="F:monooxygenase activity"/>
    <property type="evidence" value="ECO:0007669"/>
    <property type="project" value="InterPro"/>
</dbReference>
<proteinExistence type="predicted"/>
<protein>
    <submittedName>
        <fullName evidence="3">Tryptophan halogenase</fullName>
    </submittedName>
</protein>
<dbReference type="InterPro" id="IPR050816">
    <property type="entry name" value="Flavin-dep_Halogenase_NPB"/>
</dbReference>
<dbReference type="RefSeq" id="WP_012488307.1">
    <property type="nucleotide sequence ID" value="NC_010995.1"/>
</dbReference>
<evidence type="ECO:0000256" key="1">
    <source>
        <dbReference type="PIRSR" id="PIRSR011396-1"/>
    </source>
</evidence>
<feature type="binding site" evidence="2">
    <location>
        <position position="335"/>
    </location>
    <ligand>
        <name>FAD</name>
        <dbReference type="ChEBI" id="CHEBI:57692"/>
    </ligand>
</feature>
<evidence type="ECO:0000313" key="3">
    <source>
        <dbReference type="EMBL" id="ACE83079.1"/>
    </source>
</evidence>
<sequence length="495" mass="55491">MVSAPVSSIVVVGGGTAGWMSAAYLAHWLDKTGIRVSLIESDQIGTIGVGEATVPGIHQFLKGLNIRESEFLRATNATFKLGIEFVEWAGAGKSFFHPFAGYGVPLEDRPFHKTWWSQKKQDYEEGLEAFCLCTQLARAGKFALPSFDQDSKLAWYNYAYHFDASLFAKFLREYAEKRGVSRIEGKVERVQLDATTGYISSLHMESGMVISGDLFIDCTGIPALLIGKTLGVGYEDWSHWLPCDSAVAIQTTRVVDPDPFTRSSARTAGWQWHIPLQHRVGNGYVYSSQFIAHDQARQELLGHLAGEPVTDPRLIRFKTGMRDSFWYKNCVSIGLSSGFLEPLESTSISLIQTGIAKLAAFLVNFEINEKHVAEANRLNRLEYERIRDFIILHYKLNGCDGPFWQYVRDMPIPATLEEKIAIFASSGDIKLIEQESFKEESWISMFYGFGREPLGSVEPQLDVDKARSIMAKMKSAIHKGCQHAMSHAEFLRTVE</sequence>
<feature type="binding site" evidence="2">
    <location>
        <position position="348"/>
    </location>
    <ligand>
        <name>FAD</name>
        <dbReference type="ChEBI" id="CHEBI:57692"/>
    </ligand>
</feature>
<keyword evidence="2" id="KW-0547">Nucleotide-binding</keyword>
<dbReference type="OrthoDB" id="6278312at2"/>
<keyword evidence="2" id="KW-0285">Flavoprotein</keyword>
<dbReference type="HOGENOM" id="CLU_022247_1_0_6"/>
<dbReference type="KEGG" id="cja:CJA_2713"/>
<dbReference type="Proteomes" id="UP000001036">
    <property type="component" value="Chromosome"/>
</dbReference>
<gene>
    <name evidence="3" type="ordered locus">CJA_2713</name>
</gene>
<organism evidence="3 4">
    <name type="scientific">Cellvibrio japonicus (strain Ueda107)</name>
    <name type="common">Pseudomonas fluorescens subsp. cellulosa</name>
    <dbReference type="NCBI Taxonomy" id="498211"/>
    <lineage>
        <taxon>Bacteria</taxon>
        <taxon>Pseudomonadati</taxon>
        <taxon>Pseudomonadota</taxon>
        <taxon>Gammaproteobacteria</taxon>
        <taxon>Cellvibrionales</taxon>
        <taxon>Cellvibrionaceae</taxon>
        <taxon>Cellvibrio</taxon>
    </lineage>
</organism>
<dbReference type="PANTHER" id="PTHR43747">
    <property type="entry name" value="FAD-BINDING PROTEIN"/>
    <property type="match status" value="1"/>
</dbReference>
<dbReference type="InterPro" id="IPR006905">
    <property type="entry name" value="Flavin_halogenase"/>
</dbReference>
<feature type="binding site" evidence="2">
    <location>
        <position position="80"/>
    </location>
    <ligand>
        <name>7-chloro-L-tryptophan</name>
        <dbReference type="ChEBI" id="CHEBI:58713"/>
    </ligand>
</feature>
<dbReference type="PIRSF" id="PIRSF011396">
    <property type="entry name" value="Trp_halogenase"/>
    <property type="match status" value="1"/>
</dbReference>
<dbReference type="AlphaFoldDB" id="B3PBE6"/>
<dbReference type="InterPro" id="IPR033856">
    <property type="entry name" value="Trp_halogen"/>
</dbReference>
<reference evidence="3 4" key="1">
    <citation type="journal article" date="2008" name="J. Bacteriol.">
        <title>Insights into plant cell wall degradation from the genome sequence of the soil bacterium Cellvibrio japonicus.</title>
        <authorList>
            <person name="Deboy R.T."/>
            <person name="Mongodin E.F."/>
            <person name="Fouts D.E."/>
            <person name="Tailford L.E."/>
            <person name="Khouri H."/>
            <person name="Emerson J.B."/>
            <person name="Mohamoud Y."/>
            <person name="Watkins K."/>
            <person name="Henrissat B."/>
            <person name="Gilbert H.J."/>
            <person name="Nelson K.E."/>
        </authorList>
    </citation>
    <scope>NUCLEOTIDE SEQUENCE [LARGE SCALE GENOMIC DNA]</scope>
    <source>
        <strain evidence="3 4">Ueda107</strain>
    </source>
</reference>
<name>B3PBE6_CELJU</name>
<feature type="binding site" evidence="2">
    <location>
        <position position="344"/>
    </location>
    <ligand>
        <name>L-tryptophan</name>
        <dbReference type="ChEBI" id="CHEBI:57912"/>
    </ligand>
</feature>
<keyword evidence="4" id="KW-1185">Reference proteome</keyword>
<feature type="binding site" evidence="2">
    <location>
        <begin position="14"/>
        <end position="17"/>
    </location>
    <ligand>
        <name>FAD</name>
        <dbReference type="ChEBI" id="CHEBI:57692"/>
    </ligand>
</feature>
<dbReference type="GO" id="GO:0000166">
    <property type="term" value="F:nucleotide binding"/>
    <property type="evidence" value="ECO:0007669"/>
    <property type="project" value="UniProtKB-KW"/>
</dbReference>
<dbReference type="InterPro" id="IPR036188">
    <property type="entry name" value="FAD/NAD-bd_sf"/>
</dbReference>
<dbReference type="EMBL" id="CP000934">
    <property type="protein sequence ID" value="ACE83079.1"/>
    <property type="molecule type" value="Genomic_DNA"/>
</dbReference>
<keyword evidence="2" id="KW-0274">FAD</keyword>
<dbReference type="PANTHER" id="PTHR43747:SF4">
    <property type="entry name" value="FLAVIN-DEPENDENT TRYPTOPHAN HALOGENASE"/>
    <property type="match status" value="1"/>
</dbReference>
<accession>B3PBE6</accession>
<dbReference type="Pfam" id="PF04820">
    <property type="entry name" value="Trp_halogenase"/>
    <property type="match status" value="1"/>
</dbReference>
<evidence type="ECO:0000313" key="4">
    <source>
        <dbReference type="Proteomes" id="UP000001036"/>
    </source>
</evidence>